<dbReference type="EMBL" id="OY882864">
    <property type="protein sequence ID" value="CAK6448025.1"/>
    <property type="molecule type" value="Genomic_DNA"/>
</dbReference>
<name>A0ABP0AC31_PIPNA</name>
<proteinExistence type="predicted"/>
<sequence length="142" mass="14911">MGVRAAFLHFTQKRGVLSPDAFSNVSSSGPLGIVSVPRPVLFPAERVGRASASAAGVKVHSQCVRYGRRQPECLGSHGQPNSVSDSLGQRGSSTRHSGSQSWQPWVSAKVLPMEGVRGACVPGLLAWAGSTLSSTHTHTHTL</sequence>
<evidence type="ECO:0000313" key="2">
    <source>
        <dbReference type="EMBL" id="CAK6448025.1"/>
    </source>
</evidence>
<feature type="compositionally biased region" description="Polar residues" evidence="1">
    <location>
        <begin position="78"/>
        <end position="101"/>
    </location>
</feature>
<protein>
    <submittedName>
        <fullName evidence="2">Uncharacterized protein</fullName>
    </submittedName>
</protein>
<reference evidence="2" key="1">
    <citation type="submission" date="2023-12" db="EMBL/GenBank/DDBJ databases">
        <authorList>
            <person name="Brown T."/>
        </authorList>
    </citation>
    <scope>NUCLEOTIDE SEQUENCE</scope>
</reference>
<accession>A0ABP0AC31</accession>
<evidence type="ECO:0000313" key="3">
    <source>
        <dbReference type="Proteomes" id="UP001314169"/>
    </source>
</evidence>
<gene>
    <name evidence="2" type="ORF">MPIPNATIZW_LOCUS16331</name>
</gene>
<dbReference type="Proteomes" id="UP001314169">
    <property type="component" value="Chromosome 7"/>
</dbReference>
<organism evidence="2 3">
    <name type="scientific">Pipistrellus nathusii</name>
    <name type="common">Nathusius' pipistrelle</name>
    <dbReference type="NCBI Taxonomy" id="59473"/>
    <lineage>
        <taxon>Eukaryota</taxon>
        <taxon>Metazoa</taxon>
        <taxon>Chordata</taxon>
        <taxon>Craniata</taxon>
        <taxon>Vertebrata</taxon>
        <taxon>Euteleostomi</taxon>
        <taxon>Mammalia</taxon>
        <taxon>Eutheria</taxon>
        <taxon>Laurasiatheria</taxon>
        <taxon>Chiroptera</taxon>
        <taxon>Yangochiroptera</taxon>
        <taxon>Vespertilionidae</taxon>
        <taxon>Pipistrellus</taxon>
    </lineage>
</organism>
<keyword evidence="3" id="KW-1185">Reference proteome</keyword>
<feature type="region of interest" description="Disordered" evidence="1">
    <location>
        <begin position="70"/>
        <end position="101"/>
    </location>
</feature>
<evidence type="ECO:0000256" key="1">
    <source>
        <dbReference type="SAM" id="MobiDB-lite"/>
    </source>
</evidence>